<dbReference type="EMBL" id="EQ975593">
    <property type="protein sequence ID" value="EEF27236.1"/>
    <property type="molecule type" value="Genomic_DNA"/>
</dbReference>
<dbReference type="InParanoid" id="B9TA79"/>
<name>B9TA79_RICCO</name>
<reference evidence="3" key="1">
    <citation type="journal article" date="2010" name="Nat. Biotechnol.">
        <title>Draft genome sequence of the oilseed species Ricinus communis.</title>
        <authorList>
            <person name="Chan A.P."/>
            <person name="Crabtree J."/>
            <person name="Zhao Q."/>
            <person name="Lorenzi H."/>
            <person name="Orvis J."/>
            <person name="Puiu D."/>
            <person name="Melake-Berhan A."/>
            <person name="Jones K.M."/>
            <person name="Redman J."/>
            <person name="Chen G."/>
            <person name="Cahoon E.B."/>
            <person name="Gedil M."/>
            <person name="Stanke M."/>
            <person name="Haas B.J."/>
            <person name="Wortman J.R."/>
            <person name="Fraser-Liggett C.M."/>
            <person name="Ravel J."/>
            <person name="Rabinowicz P.D."/>
        </authorList>
    </citation>
    <scope>NUCLEOTIDE SEQUENCE [LARGE SCALE GENOMIC DNA]</scope>
    <source>
        <strain evidence="3">cv. Hale</strain>
    </source>
</reference>
<evidence type="ECO:0000313" key="2">
    <source>
        <dbReference type="EMBL" id="EEF27236.1"/>
    </source>
</evidence>
<sequence>MGPIRGYKKRKKTDKRTEENASGSASGSTEKEAPLDWFDEFSKRINGIPNLDLIILWLSLSNEGMDKILRWSLVN</sequence>
<protein>
    <submittedName>
        <fullName evidence="2">Uncharacterized protein</fullName>
    </submittedName>
</protein>
<dbReference type="Proteomes" id="UP000008311">
    <property type="component" value="Unassembled WGS sequence"/>
</dbReference>
<dbReference type="AlphaFoldDB" id="B9TA79"/>
<gene>
    <name evidence="2" type="ORF">RCOM_0387620</name>
</gene>
<feature type="region of interest" description="Disordered" evidence="1">
    <location>
        <begin position="1"/>
        <end position="32"/>
    </location>
</feature>
<evidence type="ECO:0000313" key="3">
    <source>
        <dbReference type="Proteomes" id="UP000008311"/>
    </source>
</evidence>
<feature type="compositionally biased region" description="Basic residues" evidence="1">
    <location>
        <begin position="1"/>
        <end position="14"/>
    </location>
</feature>
<organism evidence="2 3">
    <name type="scientific">Ricinus communis</name>
    <name type="common">Castor bean</name>
    <dbReference type="NCBI Taxonomy" id="3988"/>
    <lineage>
        <taxon>Eukaryota</taxon>
        <taxon>Viridiplantae</taxon>
        <taxon>Streptophyta</taxon>
        <taxon>Embryophyta</taxon>
        <taxon>Tracheophyta</taxon>
        <taxon>Spermatophyta</taxon>
        <taxon>Magnoliopsida</taxon>
        <taxon>eudicotyledons</taxon>
        <taxon>Gunneridae</taxon>
        <taxon>Pentapetalae</taxon>
        <taxon>rosids</taxon>
        <taxon>fabids</taxon>
        <taxon>Malpighiales</taxon>
        <taxon>Euphorbiaceae</taxon>
        <taxon>Acalyphoideae</taxon>
        <taxon>Acalypheae</taxon>
        <taxon>Ricinus</taxon>
    </lineage>
</organism>
<proteinExistence type="predicted"/>
<keyword evidence="3" id="KW-1185">Reference proteome</keyword>
<accession>B9TA79</accession>
<evidence type="ECO:0000256" key="1">
    <source>
        <dbReference type="SAM" id="MobiDB-lite"/>
    </source>
</evidence>